<dbReference type="Pfam" id="PF07730">
    <property type="entry name" value="HisKA_3"/>
    <property type="match status" value="1"/>
</dbReference>
<keyword evidence="8" id="KW-0902">Two-component regulatory system</keyword>
<evidence type="ECO:0000256" key="8">
    <source>
        <dbReference type="ARBA" id="ARBA00023012"/>
    </source>
</evidence>
<dbReference type="InterPro" id="IPR036890">
    <property type="entry name" value="HATPase_C_sf"/>
</dbReference>
<keyword evidence="10" id="KW-0812">Transmembrane</keyword>
<name>A0A087E4I6_9BIFI</name>
<dbReference type="InterPro" id="IPR003594">
    <property type="entry name" value="HATPase_dom"/>
</dbReference>
<feature type="transmembrane region" description="Helical" evidence="10">
    <location>
        <begin position="622"/>
        <end position="651"/>
    </location>
</feature>
<organism evidence="14 15">
    <name type="scientific">Bifidobacterium thermacidophilum subsp. thermacidophilum</name>
    <dbReference type="NCBI Taxonomy" id="79262"/>
    <lineage>
        <taxon>Bacteria</taxon>
        <taxon>Bacillati</taxon>
        <taxon>Actinomycetota</taxon>
        <taxon>Actinomycetes</taxon>
        <taxon>Bifidobacteriales</taxon>
        <taxon>Bifidobacteriaceae</taxon>
        <taxon>Bifidobacterium</taxon>
    </lineage>
</organism>
<dbReference type="InterPro" id="IPR050482">
    <property type="entry name" value="Sensor_HK_TwoCompSys"/>
</dbReference>
<dbReference type="GO" id="GO:0016020">
    <property type="term" value="C:membrane"/>
    <property type="evidence" value="ECO:0007669"/>
    <property type="project" value="InterPro"/>
</dbReference>
<feature type="domain" description="DUF7134" evidence="13">
    <location>
        <begin position="8"/>
        <end position="135"/>
    </location>
</feature>
<evidence type="ECO:0000256" key="3">
    <source>
        <dbReference type="ARBA" id="ARBA00022553"/>
    </source>
</evidence>
<evidence type="ECO:0000256" key="9">
    <source>
        <dbReference type="SAM" id="MobiDB-lite"/>
    </source>
</evidence>
<dbReference type="GO" id="GO:0005524">
    <property type="term" value="F:ATP binding"/>
    <property type="evidence" value="ECO:0007669"/>
    <property type="project" value="UniProtKB-KW"/>
</dbReference>
<evidence type="ECO:0000313" key="15">
    <source>
        <dbReference type="Proteomes" id="UP000029003"/>
    </source>
</evidence>
<keyword evidence="3" id="KW-0597">Phosphoprotein</keyword>
<accession>A0A087E4I6</accession>
<feature type="transmembrane region" description="Helical" evidence="10">
    <location>
        <begin position="663"/>
        <end position="692"/>
    </location>
</feature>
<evidence type="ECO:0000259" key="13">
    <source>
        <dbReference type="Pfam" id="PF23539"/>
    </source>
</evidence>
<comment type="catalytic activity">
    <reaction evidence="1">
        <text>ATP + protein L-histidine = ADP + protein N-phospho-L-histidine.</text>
        <dbReference type="EC" id="2.7.13.3"/>
    </reaction>
</comment>
<keyword evidence="5" id="KW-0547">Nucleotide-binding</keyword>
<dbReference type="EMBL" id="JGZT01000006">
    <property type="protein sequence ID" value="KFJ02687.1"/>
    <property type="molecule type" value="Genomic_DNA"/>
</dbReference>
<dbReference type="GO" id="GO:0000155">
    <property type="term" value="F:phosphorelay sensor kinase activity"/>
    <property type="evidence" value="ECO:0007669"/>
    <property type="project" value="InterPro"/>
</dbReference>
<dbReference type="EC" id="2.7.13.3" evidence="2"/>
<dbReference type="InterPro" id="IPR055558">
    <property type="entry name" value="DUF7134"/>
</dbReference>
<dbReference type="SUPFAM" id="SSF55874">
    <property type="entry name" value="ATPase domain of HSP90 chaperone/DNA topoisomerase II/histidine kinase"/>
    <property type="match status" value="1"/>
</dbReference>
<feature type="transmembrane region" description="Helical" evidence="10">
    <location>
        <begin position="75"/>
        <end position="104"/>
    </location>
</feature>
<evidence type="ECO:0000259" key="11">
    <source>
        <dbReference type="Pfam" id="PF02518"/>
    </source>
</evidence>
<evidence type="ECO:0000256" key="10">
    <source>
        <dbReference type="SAM" id="Phobius"/>
    </source>
</evidence>
<dbReference type="PANTHER" id="PTHR24421:SF10">
    <property type="entry name" value="NITRATE_NITRITE SENSOR PROTEIN NARQ"/>
    <property type="match status" value="1"/>
</dbReference>
<keyword evidence="10" id="KW-0472">Membrane</keyword>
<gene>
    <name evidence="14" type="ORF">THER5_1149</name>
</gene>
<dbReference type="InterPro" id="IPR011712">
    <property type="entry name" value="Sig_transdc_His_kin_sub3_dim/P"/>
</dbReference>
<reference evidence="14 15" key="1">
    <citation type="submission" date="2014-03" db="EMBL/GenBank/DDBJ databases">
        <title>Genomics of Bifidobacteria.</title>
        <authorList>
            <person name="Ventura M."/>
            <person name="Milani C."/>
            <person name="Lugli G.A."/>
        </authorList>
    </citation>
    <scope>NUCLEOTIDE SEQUENCE [LARGE SCALE GENOMIC DNA]</scope>
    <source>
        <strain evidence="14 15">LMG 21395</strain>
    </source>
</reference>
<evidence type="ECO:0000259" key="12">
    <source>
        <dbReference type="Pfam" id="PF07730"/>
    </source>
</evidence>
<dbReference type="PANTHER" id="PTHR24421">
    <property type="entry name" value="NITRATE/NITRITE SENSOR PROTEIN NARX-RELATED"/>
    <property type="match status" value="1"/>
</dbReference>
<dbReference type="AlphaFoldDB" id="A0A087E4I6"/>
<evidence type="ECO:0000256" key="6">
    <source>
        <dbReference type="ARBA" id="ARBA00022777"/>
    </source>
</evidence>
<feature type="compositionally biased region" description="Low complexity" evidence="9">
    <location>
        <begin position="848"/>
        <end position="908"/>
    </location>
</feature>
<feature type="region of interest" description="Disordered" evidence="9">
    <location>
        <begin position="436"/>
        <end position="508"/>
    </location>
</feature>
<keyword evidence="6 14" id="KW-0418">Kinase</keyword>
<evidence type="ECO:0000256" key="2">
    <source>
        <dbReference type="ARBA" id="ARBA00012438"/>
    </source>
</evidence>
<feature type="domain" description="DUF7134" evidence="13">
    <location>
        <begin position="548"/>
        <end position="685"/>
    </location>
</feature>
<comment type="caution">
    <text evidence="14">The sequence shown here is derived from an EMBL/GenBank/DDBJ whole genome shotgun (WGS) entry which is preliminary data.</text>
</comment>
<dbReference type="GO" id="GO:0046983">
    <property type="term" value="F:protein dimerization activity"/>
    <property type="evidence" value="ECO:0007669"/>
    <property type="project" value="InterPro"/>
</dbReference>
<feature type="transmembrane region" description="Helical" evidence="10">
    <location>
        <begin position="166"/>
        <end position="190"/>
    </location>
</feature>
<feature type="transmembrane region" description="Helical" evidence="10">
    <location>
        <begin position="116"/>
        <end position="138"/>
    </location>
</feature>
<dbReference type="Pfam" id="PF02518">
    <property type="entry name" value="HATPase_c"/>
    <property type="match status" value="1"/>
</dbReference>
<dbReference type="RefSeq" id="WP_029576428.1">
    <property type="nucleotide sequence ID" value="NZ_JGZT01000006.1"/>
</dbReference>
<protein>
    <recommendedName>
        <fullName evidence="2">histidine kinase</fullName>
        <ecNumber evidence="2">2.7.13.3</ecNumber>
    </recommendedName>
</protein>
<evidence type="ECO:0000256" key="1">
    <source>
        <dbReference type="ARBA" id="ARBA00000085"/>
    </source>
</evidence>
<feature type="domain" description="Histidine kinase/HSP90-like ATPase" evidence="11">
    <location>
        <begin position="331"/>
        <end position="421"/>
    </location>
</feature>
<keyword evidence="7" id="KW-0067">ATP-binding</keyword>
<feature type="domain" description="Signal transduction histidine kinase subgroup 3 dimerisation and phosphoacceptor" evidence="12">
    <location>
        <begin position="223"/>
        <end position="288"/>
    </location>
</feature>
<dbReference type="CDD" id="cd16917">
    <property type="entry name" value="HATPase_UhpB-NarQ-NarX-like"/>
    <property type="match status" value="1"/>
</dbReference>
<feature type="transmembrane region" description="Helical" evidence="10">
    <location>
        <begin position="554"/>
        <end position="571"/>
    </location>
</feature>
<evidence type="ECO:0000256" key="7">
    <source>
        <dbReference type="ARBA" id="ARBA00022840"/>
    </source>
</evidence>
<proteinExistence type="predicted"/>
<dbReference type="Pfam" id="PF23539">
    <property type="entry name" value="DUF7134"/>
    <property type="match status" value="2"/>
</dbReference>
<keyword evidence="10" id="KW-1133">Transmembrane helix</keyword>
<keyword evidence="4" id="KW-0808">Transferase</keyword>
<feature type="compositionally biased region" description="Low complexity" evidence="9">
    <location>
        <begin position="436"/>
        <end position="445"/>
    </location>
</feature>
<evidence type="ECO:0000256" key="4">
    <source>
        <dbReference type="ARBA" id="ARBA00022679"/>
    </source>
</evidence>
<feature type="region of interest" description="Disordered" evidence="9">
    <location>
        <begin position="838"/>
        <end position="908"/>
    </location>
</feature>
<evidence type="ECO:0000256" key="5">
    <source>
        <dbReference type="ARBA" id="ARBA00022741"/>
    </source>
</evidence>
<dbReference type="Proteomes" id="UP000029003">
    <property type="component" value="Unassembled WGS sequence"/>
</dbReference>
<feature type="transmembrane region" description="Helical" evidence="10">
    <location>
        <begin position="704"/>
        <end position="728"/>
    </location>
</feature>
<dbReference type="Gene3D" id="1.20.5.1930">
    <property type="match status" value="1"/>
</dbReference>
<dbReference type="OrthoDB" id="227596at2"/>
<evidence type="ECO:0000313" key="14">
    <source>
        <dbReference type="EMBL" id="KFJ02687.1"/>
    </source>
</evidence>
<dbReference type="Gene3D" id="3.30.565.10">
    <property type="entry name" value="Histidine kinase-like ATPase, C-terminal domain"/>
    <property type="match status" value="1"/>
</dbReference>
<sequence>MHWMTRMTSWAKSHVLAVDTAMTILVAALFLLMTASTGSTPGVLFSCPAMVCDLWQIAMLIPVATRRWRPEPSAWAIVALSVAQLIVGPALVPSDMFALAVLYAVIVYGNPMHSKLFACLGLALGILASLTLAVSTSVGPVFGTATSPITVTLCQGNNPHTCAQDFLSAFTGGLILITLCIITAIFLAYWQRARNATIAALRERNASLKAGEQERRRIAALAERARIARDMHDVVAHTLSIIIVQSDGGRYAGASNPQIAKDTMHTIEHESQRAMEDMHRLLGVFGEPDHADYRHVAALIDESRRSAADTDISYRIVGEPHPARLSETASTAMYRMVQEALTNVRKYAGPNVHVEIEEAWSGTRLTVRVSDDGRGASAAADGHKPGFGLQGMSERIAMAHGSVQAGPRLSGGFEVLASVPYRDAEHEAELHVTASTATSPAPGAGEPAARQSQEALTGAGEPTIPATDLQHSSTVGDELAPVRQPRQNTISGGTPVRQSIAPASLPLPARPTRIPDMLRRCFHDRRPALPTAEDRTDGATNTVERMSMWWERHYLASDILSGLIFIAFFGLSGVNVGNNLEFVLTGNQTHAISQTDIWAVTVLVILPWMFRRRFPQASAIFAFIFAILQLLVMPCILFVNIMSLGVLSAAILYGNRRSTNRAIAAASTATCMCALCVFSGAMGYTSLLAMLADLAQLQRPSGAILIETGSAFVTVGLMCLIAIVAAIWKRTSGNDALVLQAREQALNEEARRQQVLAANVERDRISANIQSEVTDTLQSVIACTHEGLAMFEHAEQEGTEPDAAAVSEAFKQIGEQGRAALARMRELLGVLRKTGFSDETHDRSADIAPLAPVSPPASASSATPATQDSQTTPVAPTAATTPAAVSDALPAAETTASGTAATTAESPG</sequence>